<comment type="caution">
    <text evidence="2">The sequence shown here is derived from an EMBL/GenBank/DDBJ whole genome shotgun (WGS) entry which is preliminary data.</text>
</comment>
<feature type="region of interest" description="Disordered" evidence="1">
    <location>
        <begin position="110"/>
        <end position="196"/>
    </location>
</feature>
<keyword evidence="3" id="KW-1185">Reference proteome</keyword>
<evidence type="ECO:0000313" key="2">
    <source>
        <dbReference type="EMBL" id="KAJ1528187.1"/>
    </source>
</evidence>
<proteinExistence type="predicted"/>
<feature type="compositionally biased region" description="Acidic residues" evidence="1">
    <location>
        <begin position="173"/>
        <end position="183"/>
    </location>
</feature>
<accession>A0AAV7XPS1</accession>
<feature type="compositionally biased region" description="Polar residues" evidence="1">
    <location>
        <begin position="224"/>
        <end position="237"/>
    </location>
</feature>
<organism evidence="2 3">
    <name type="scientific">Megalurothrips usitatus</name>
    <name type="common">bean blossom thrips</name>
    <dbReference type="NCBI Taxonomy" id="439358"/>
    <lineage>
        <taxon>Eukaryota</taxon>
        <taxon>Metazoa</taxon>
        <taxon>Ecdysozoa</taxon>
        <taxon>Arthropoda</taxon>
        <taxon>Hexapoda</taxon>
        <taxon>Insecta</taxon>
        <taxon>Pterygota</taxon>
        <taxon>Neoptera</taxon>
        <taxon>Paraneoptera</taxon>
        <taxon>Thysanoptera</taxon>
        <taxon>Terebrantia</taxon>
        <taxon>Thripoidea</taxon>
        <taxon>Thripidae</taxon>
        <taxon>Megalurothrips</taxon>
    </lineage>
</organism>
<feature type="compositionally biased region" description="Basic and acidic residues" evidence="1">
    <location>
        <begin position="50"/>
        <end position="67"/>
    </location>
</feature>
<sequence>MGNKSKFKVLVKDLRPSEVNKRPYVVKASEVCEILPDKKRRNFDAEDYEGKNQMVHRESSPFKKEMTIVEGSSDEVDGAKGEREINQTNQKVLSAANAVKKFKANEAEKILKSVGKKKTNGNVNEAKKHNSMSTTPTETIEVEESTAGTSNEPIGPSQDLLINSDSKGLLSGSDDDGVEDEDENSGKRGNSDEDSFIENFLNVTLEEKNDDVDLFPDAIFDKNQLPQGSSRKGTNAPSHAGKGRNEEETPGTKSGVS</sequence>
<dbReference type="Proteomes" id="UP001075354">
    <property type="component" value="Chromosome 5"/>
</dbReference>
<evidence type="ECO:0000256" key="1">
    <source>
        <dbReference type="SAM" id="MobiDB-lite"/>
    </source>
</evidence>
<gene>
    <name evidence="2" type="ORF">ONE63_008099</name>
</gene>
<feature type="compositionally biased region" description="Low complexity" evidence="1">
    <location>
        <begin position="163"/>
        <end position="172"/>
    </location>
</feature>
<dbReference type="AlphaFoldDB" id="A0AAV7XPS1"/>
<name>A0AAV7XPS1_9NEOP</name>
<dbReference type="EMBL" id="JAPTSV010000005">
    <property type="protein sequence ID" value="KAJ1528187.1"/>
    <property type="molecule type" value="Genomic_DNA"/>
</dbReference>
<feature type="region of interest" description="Disordered" evidence="1">
    <location>
        <begin position="50"/>
        <end position="88"/>
    </location>
</feature>
<protein>
    <submittedName>
        <fullName evidence="2">Uncharacterized protein</fullName>
    </submittedName>
</protein>
<feature type="region of interest" description="Disordered" evidence="1">
    <location>
        <begin position="218"/>
        <end position="257"/>
    </location>
</feature>
<reference evidence="2" key="1">
    <citation type="submission" date="2022-12" db="EMBL/GenBank/DDBJ databases">
        <title>Chromosome-level genome assembly of the bean flower thrips Megalurothrips usitatus.</title>
        <authorList>
            <person name="Ma L."/>
            <person name="Liu Q."/>
            <person name="Li H."/>
            <person name="Cai W."/>
        </authorList>
    </citation>
    <scope>NUCLEOTIDE SEQUENCE</scope>
    <source>
        <strain evidence="2">Cailab_2022a</strain>
    </source>
</reference>
<evidence type="ECO:0000313" key="3">
    <source>
        <dbReference type="Proteomes" id="UP001075354"/>
    </source>
</evidence>